<name>R9GYQ4_9SPHI</name>
<evidence type="ECO:0000313" key="1">
    <source>
        <dbReference type="EMBL" id="EOR94099.1"/>
    </source>
</evidence>
<evidence type="ECO:0000313" key="2">
    <source>
        <dbReference type="Proteomes" id="UP000014174"/>
    </source>
</evidence>
<sequence>MFISGRFEKSNLLKSNTFQNKISNKTAGLFDTDVKLFTAKITFKSS</sequence>
<reference evidence="1 2" key="1">
    <citation type="journal article" date="2013" name="Genome Announc.">
        <title>Draft Genome Sequence of Arcticibacter svalbardensis Strain MN12-7T, a Member of the Family Sphingobacteriaceae Isolated from an Arctic Soil Sample.</title>
        <authorList>
            <person name="Shivaji S."/>
            <person name="Ara S."/>
            <person name="Prasad S."/>
            <person name="Manasa B.P."/>
            <person name="Begum Z."/>
            <person name="Singh A."/>
            <person name="Kumar Pinnaka A."/>
        </authorList>
    </citation>
    <scope>NUCLEOTIDE SEQUENCE [LARGE SCALE GENOMIC DNA]</scope>
    <source>
        <strain evidence="1 2">MN12-7</strain>
    </source>
</reference>
<dbReference type="AlphaFoldDB" id="R9GYQ4"/>
<gene>
    <name evidence="1" type="ORF">ADIARSV_2712</name>
</gene>
<keyword evidence="2" id="KW-1185">Reference proteome</keyword>
<dbReference type="Proteomes" id="UP000014174">
    <property type="component" value="Unassembled WGS sequence"/>
</dbReference>
<comment type="caution">
    <text evidence="1">The sequence shown here is derived from an EMBL/GenBank/DDBJ whole genome shotgun (WGS) entry which is preliminary data.</text>
</comment>
<dbReference type="EMBL" id="AQPN01000098">
    <property type="protein sequence ID" value="EOR94099.1"/>
    <property type="molecule type" value="Genomic_DNA"/>
</dbReference>
<organism evidence="1 2">
    <name type="scientific">Arcticibacter svalbardensis MN12-7</name>
    <dbReference type="NCBI Taxonomy" id="1150600"/>
    <lineage>
        <taxon>Bacteria</taxon>
        <taxon>Pseudomonadati</taxon>
        <taxon>Bacteroidota</taxon>
        <taxon>Sphingobacteriia</taxon>
        <taxon>Sphingobacteriales</taxon>
        <taxon>Sphingobacteriaceae</taxon>
        <taxon>Arcticibacter</taxon>
    </lineage>
</organism>
<accession>R9GYQ4</accession>
<proteinExistence type="predicted"/>
<protein>
    <submittedName>
        <fullName evidence="1">Uncharacterized protein</fullName>
    </submittedName>
</protein>